<evidence type="ECO:0000256" key="2">
    <source>
        <dbReference type="ARBA" id="ARBA00022598"/>
    </source>
</evidence>
<dbReference type="EMBL" id="SOBT01000008">
    <property type="protein sequence ID" value="TDU32345.1"/>
    <property type="molecule type" value="Genomic_DNA"/>
</dbReference>
<dbReference type="InterPro" id="IPR000873">
    <property type="entry name" value="AMP-dep_synth/lig_dom"/>
</dbReference>
<dbReference type="GO" id="GO:0006355">
    <property type="term" value="P:regulation of DNA-templated transcription"/>
    <property type="evidence" value="ECO:0007669"/>
    <property type="project" value="InterPro"/>
</dbReference>
<dbReference type="InterPro" id="IPR045851">
    <property type="entry name" value="AMP-bd_C_sf"/>
</dbReference>
<dbReference type="OrthoDB" id="9803968at2"/>
<keyword evidence="3" id="KW-0276">Fatty acid metabolism</keyword>
<name>A0A4R7PDS9_9GAMM</name>
<comment type="similarity">
    <text evidence="1">Belongs to the ATP-dependent AMP-binding enzyme family.</text>
</comment>
<dbReference type="PROSITE" id="PS50043">
    <property type="entry name" value="HTH_LUXR_2"/>
    <property type="match status" value="1"/>
</dbReference>
<dbReference type="Pfam" id="PF13193">
    <property type="entry name" value="AMP-binding_C"/>
    <property type="match status" value="1"/>
</dbReference>
<dbReference type="PANTHER" id="PTHR43859:SF4">
    <property type="entry name" value="BUTANOATE--COA LIGASE AAE1-RELATED"/>
    <property type="match status" value="1"/>
</dbReference>
<dbReference type="InterPro" id="IPR036388">
    <property type="entry name" value="WH-like_DNA-bd_sf"/>
</dbReference>
<dbReference type="PANTHER" id="PTHR43859">
    <property type="entry name" value="ACYL-ACTIVATING ENZYME"/>
    <property type="match status" value="1"/>
</dbReference>
<dbReference type="InterPro" id="IPR000792">
    <property type="entry name" value="Tscrpt_reg_LuxR_C"/>
</dbReference>
<accession>A0A4R7PDS9</accession>
<dbReference type="InterPro" id="IPR042099">
    <property type="entry name" value="ANL_N_sf"/>
</dbReference>
<protein>
    <submittedName>
        <fullName evidence="6">Fatty-acyl-CoA synthase</fullName>
    </submittedName>
</protein>
<evidence type="ECO:0000256" key="3">
    <source>
        <dbReference type="ARBA" id="ARBA00022832"/>
    </source>
</evidence>
<dbReference type="GO" id="GO:0003677">
    <property type="term" value="F:DNA binding"/>
    <property type="evidence" value="ECO:0007669"/>
    <property type="project" value="InterPro"/>
</dbReference>
<proteinExistence type="inferred from homology"/>
<gene>
    <name evidence="6" type="ORF">DFR24_1739</name>
</gene>
<dbReference type="RefSeq" id="WP_133880852.1">
    <property type="nucleotide sequence ID" value="NZ_MWIN01000001.1"/>
</dbReference>
<dbReference type="Pfam" id="PF00501">
    <property type="entry name" value="AMP-binding"/>
    <property type="match status" value="1"/>
</dbReference>
<dbReference type="InterPro" id="IPR016032">
    <property type="entry name" value="Sig_transdc_resp-reg_C-effctor"/>
</dbReference>
<keyword evidence="2" id="KW-0436">Ligase</keyword>
<dbReference type="SUPFAM" id="SSF56801">
    <property type="entry name" value="Acetyl-CoA synthetase-like"/>
    <property type="match status" value="1"/>
</dbReference>
<evidence type="ECO:0000256" key="1">
    <source>
        <dbReference type="ARBA" id="ARBA00006432"/>
    </source>
</evidence>
<dbReference type="Gene3D" id="3.30.300.30">
    <property type="match status" value="1"/>
</dbReference>
<dbReference type="Proteomes" id="UP000295341">
    <property type="component" value="Unassembled WGS sequence"/>
</dbReference>
<reference evidence="6 7" key="1">
    <citation type="submission" date="2019-03" db="EMBL/GenBank/DDBJ databases">
        <title>Genomic Encyclopedia of Type Strains, Phase IV (KMG-IV): sequencing the most valuable type-strain genomes for metagenomic binning, comparative biology and taxonomic classification.</title>
        <authorList>
            <person name="Goeker M."/>
        </authorList>
    </citation>
    <scope>NUCLEOTIDE SEQUENCE [LARGE SCALE GENOMIC DNA]</scope>
    <source>
        <strain evidence="6 7">DSM 26377</strain>
    </source>
</reference>
<keyword evidence="7" id="KW-1185">Reference proteome</keyword>
<dbReference type="Gene3D" id="3.40.50.12780">
    <property type="entry name" value="N-terminal domain of ligase-like"/>
    <property type="match status" value="1"/>
</dbReference>
<dbReference type="CDD" id="cd06170">
    <property type="entry name" value="LuxR_C_like"/>
    <property type="match status" value="1"/>
</dbReference>
<feature type="domain" description="HTH luxR-type" evidence="5">
    <location>
        <begin position="2"/>
        <end position="67"/>
    </location>
</feature>
<evidence type="ECO:0000259" key="5">
    <source>
        <dbReference type="PROSITE" id="PS50043"/>
    </source>
</evidence>
<dbReference type="GO" id="GO:0016874">
    <property type="term" value="F:ligase activity"/>
    <property type="evidence" value="ECO:0007669"/>
    <property type="project" value="UniProtKB-KW"/>
</dbReference>
<dbReference type="Pfam" id="PF00196">
    <property type="entry name" value="GerE"/>
    <property type="match status" value="1"/>
</dbReference>
<dbReference type="SUPFAM" id="SSF46894">
    <property type="entry name" value="C-terminal effector domain of the bipartite response regulators"/>
    <property type="match status" value="1"/>
</dbReference>
<dbReference type="Gene3D" id="1.10.10.10">
    <property type="entry name" value="Winged helix-like DNA-binding domain superfamily/Winged helix DNA-binding domain"/>
    <property type="match status" value="1"/>
</dbReference>
<keyword evidence="4" id="KW-0443">Lipid metabolism</keyword>
<dbReference type="GO" id="GO:0006631">
    <property type="term" value="P:fatty acid metabolic process"/>
    <property type="evidence" value="ECO:0007669"/>
    <property type="project" value="UniProtKB-KW"/>
</dbReference>
<evidence type="ECO:0000256" key="4">
    <source>
        <dbReference type="ARBA" id="ARBA00023098"/>
    </source>
</evidence>
<dbReference type="SMART" id="SM00421">
    <property type="entry name" value="HTH_LUXR"/>
    <property type="match status" value="1"/>
</dbReference>
<dbReference type="PROSITE" id="PS00622">
    <property type="entry name" value="HTH_LUXR_1"/>
    <property type="match status" value="1"/>
</dbReference>
<comment type="caution">
    <text evidence="6">The sequence shown here is derived from an EMBL/GenBank/DDBJ whole genome shotgun (WGS) entry which is preliminary data.</text>
</comment>
<organism evidence="6 7">
    <name type="scientific">Panacagrimonas perspica</name>
    <dbReference type="NCBI Taxonomy" id="381431"/>
    <lineage>
        <taxon>Bacteria</taxon>
        <taxon>Pseudomonadati</taxon>
        <taxon>Pseudomonadota</taxon>
        <taxon>Gammaproteobacteria</taxon>
        <taxon>Nevskiales</taxon>
        <taxon>Nevskiaceae</taxon>
        <taxon>Panacagrimonas</taxon>
    </lineage>
</organism>
<dbReference type="InterPro" id="IPR025110">
    <property type="entry name" value="AMP-bd_C"/>
</dbReference>
<dbReference type="AlphaFoldDB" id="A0A4R7PDS9"/>
<dbReference type="PRINTS" id="PR00038">
    <property type="entry name" value="HTHLUXR"/>
</dbReference>
<evidence type="ECO:0000313" key="6">
    <source>
        <dbReference type="EMBL" id="TDU32345.1"/>
    </source>
</evidence>
<sequence>MAQTSNEPLTPRESRVLELLRSGLSNKQIARAIAISEQTVKYHLKNIYGKLGAVGRTHAVALSGEWRPETAPAPAPRVEEQRARIEIAQSPLSFARRTRRIHAQREAVVDGDRRFTYAQFFDRCDRASAAWAALGVTRGDRIATVAPSTHAHIEQFFAVPQIGAVIVPIHAGLTADDFASLIRHCGAVIVCVSREYVELVESVRGQLGDVQHFVAFDEAPPAGWLDYETLLQQNDGTVPAVEIGENDLISINYTSGTTVQPRGAMLTHRNIWLNSVGSLLHWPMSAEDRYLWLMSLFHANGWGFVWTVTAAGATHVCTRHTSTAHLCDLTRREHVTMMCAGKTALIAMANVPESRRRQLPKNVRVLTAGASPNAATIERIEHRLGWEVTHAYGLTETSPFIAVRELSPADVNLPLAQRAHVKLRQGTELITSGEIRVMDEEGQEVPWDGATLGEIVVRGGIVMQGYYREPEASARAFAGGWFHTGDAAVMHPDGTVEIRDRFKDIIISGDELISTIEVEEALSRHPAVREAAVVGMPHAQLGESAHAFLVSQEEGGAQPGEDEMRSFAREQLAPFKVPSTFTWVANLPRTPTGKVRKHLLRGTE</sequence>
<evidence type="ECO:0000313" key="7">
    <source>
        <dbReference type="Proteomes" id="UP000295341"/>
    </source>
</evidence>